<evidence type="ECO:0000313" key="5">
    <source>
        <dbReference type="EMBL" id="RFP80168.1"/>
    </source>
</evidence>
<dbReference type="InterPro" id="IPR036206">
    <property type="entry name" value="ThiamineP_synth_sf"/>
</dbReference>
<comment type="pathway">
    <text evidence="1">Cofactor biosynthesis; thiamine diphosphate biosynthesis.</text>
</comment>
<dbReference type="RefSeq" id="WP_116958218.1">
    <property type="nucleotide sequence ID" value="NZ_QVLS01000003.1"/>
</dbReference>
<dbReference type="AlphaFoldDB" id="A0A372ELC4"/>
<feature type="domain" description="Thiamine phosphate synthase/TenI" evidence="4">
    <location>
        <begin position="145"/>
        <end position="321"/>
    </location>
</feature>
<name>A0A372ELC4_9BURK</name>
<evidence type="ECO:0000256" key="1">
    <source>
        <dbReference type="ARBA" id="ARBA00004948"/>
    </source>
</evidence>
<organism evidence="5 6">
    <name type="scientific">Hydrogenophaga borbori</name>
    <dbReference type="NCBI Taxonomy" id="2294117"/>
    <lineage>
        <taxon>Bacteria</taxon>
        <taxon>Pseudomonadati</taxon>
        <taxon>Pseudomonadota</taxon>
        <taxon>Betaproteobacteria</taxon>
        <taxon>Burkholderiales</taxon>
        <taxon>Comamonadaceae</taxon>
        <taxon>Hydrogenophaga</taxon>
    </lineage>
</organism>
<dbReference type="Pfam" id="PF02581">
    <property type="entry name" value="TMP-TENI"/>
    <property type="match status" value="1"/>
</dbReference>
<keyword evidence="6" id="KW-1185">Reference proteome</keyword>
<dbReference type="CDD" id="cd00564">
    <property type="entry name" value="TMP_TenI"/>
    <property type="match status" value="1"/>
</dbReference>
<evidence type="ECO:0000256" key="3">
    <source>
        <dbReference type="SAM" id="MobiDB-lite"/>
    </source>
</evidence>
<evidence type="ECO:0000259" key="4">
    <source>
        <dbReference type="Pfam" id="PF02581"/>
    </source>
</evidence>
<evidence type="ECO:0000256" key="2">
    <source>
        <dbReference type="ARBA" id="ARBA00022977"/>
    </source>
</evidence>
<sequence>MQSPAPTESPSDATTDAVLRLTAHEAAARLGLPAGRLSVPELARTLRDQGASDVVITGDPHDWLDTLHAQGWLTRPRSGPTDHALRFGAALAQGWVAADAAVLARLPDRASSLDLPVLSVDETPARWTAPLSHVPALGVYAIVDSAERVRACAEAGAGLIQLRIKARRDDPALVPELRAALDAARSAGRAALVVNDHWRLALSLNAPALHLGQEDWLALRHTERTTIATAQARGLQLGMSSHSLWELCRARGAGADLIACGPVWPTLTKDMPWHAQGLDNLAWWVRMAGRPVIAIGGILDPDQLEQCAATGAATVCVVRGLGEDPRATLPRWQRAWDAGHASPRRPVPAWPHPTLSPECA</sequence>
<dbReference type="Gene3D" id="3.20.20.70">
    <property type="entry name" value="Aldolase class I"/>
    <property type="match status" value="1"/>
</dbReference>
<reference evidence="5 6" key="1">
    <citation type="submission" date="2018-08" db="EMBL/GenBank/DDBJ databases">
        <title>Hydrogenophaga sp. LA-38 isolated from sludge.</title>
        <authorList>
            <person name="Im W.-T."/>
        </authorList>
    </citation>
    <scope>NUCLEOTIDE SEQUENCE [LARGE SCALE GENOMIC DNA]</scope>
    <source>
        <strain evidence="5 6">LA-38</strain>
    </source>
</reference>
<dbReference type="GO" id="GO:0005737">
    <property type="term" value="C:cytoplasm"/>
    <property type="evidence" value="ECO:0007669"/>
    <property type="project" value="TreeGrafter"/>
</dbReference>
<keyword evidence="2" id="KW-0784">Thiamine biosynthesis</keyword>
<proteinExistence type="predicted"/>
<dbReference type="PANTHER" id="PTHR20857:SF15">
    <property type="entry name" value="THIAMINE-PHOSPHATE SYNTHASE"/>
    <property type="match status" value="1"/>
</dbReference>
<dbReference type="Proteomes" id="UP000261931">
    <property type="component" value="Unassembled WGS sequence"/>
</dbReference>
<dbReference type="GO" id="GO:0004789">
    <property type="term" value="F:thiamine-phosphate diphosphorylase activity"/>
    <property type="evidence" value="ECO:0007669"/>
    <property type="project" value="TreeGrafter"/>
</dbReference>
<dbReference type="EMBL" id="QVLS01000003">
    <property type="protein sequence ID" value="RFP80168.1"/>
    <property type="molecule type" value="Genomic_DNA"/>
</dbReference>
<accession>A0A372ELC4</accession>
<gene>
    <name evidence="5" type="ORF">DY262_06915</name>
</gene>
<evidence type="ECO:0000313" key="6">
    <source>
        <dbReference type="Proteomes" id="UP000261931"/>
    </source>
</evidence>
<dbReference type="GO" id="GO:0009228">
    <property type="term" value="P:thiamine biosynthetic process"/>
    <property type="evidence" value="ECO:0007669"/>
    <property type="project" value="UniProtKB-KW"/>
</dbReference>
<comment type="caution">
    <text evidence="5">The sequence shown here is derived from an EMBL/GenBank/DDBJ whole genome shotgun (WGS) entry which is preliminary data.</text>
</comment>
<dbReference type="InterPro" id="IPR013785">
    <property type="entry name" value="Aldolase_TIM"/>
</dbReference>
<dbReference type="PANTHER" id="PTHR20857">
    <property type="entry name" value="THIAMINE-PHOSPHATE PYROPHOSPHORYLASE"/>
    <property type="match status" value="1"/>
</dbReference>
<protein>
    <submittedName>
        <fullName evidence="5">Thiamine phosphate synthase</fullName>
    </submittedName>
</protein>
<dbReference type="SUPFAM" id="SSF51391">
    <property type="entry name" value="Thiamin phosphate synthase"/>
    <property type="match status" value="1"/>
</dbReference>
<dbReference type="InterPro" id="IPR022998">
    <property type="entry name" value="ThiamineP_synth_TenI"/>
</dbReference>
<feature type="region of interest" description="Disordered" evidence="3">
    <location>
        <begin position="340"/>
        <end position="360"/>
    </location>
</feature>